<sequence length="425" mass="49236">MTLKITKANVPVPVHVTGLCCVFILWLFSVEQFCVSRIDDVPKVRYRILTIVYGTMEFILEAVISSHYENRTVTYFKNVFICICPYHLNFDFCVWPFIYFFEYIIIYKCVCICVICKKKKASSRSLVLGVRIQAFLVIVVGLYCSYVFTSRSIEALYRDRTVQFFFKKKKKKKKKKKRESPKWFQVLWKSLFYVHYCIYGTCYLVAFASSAHSSFPISVYNIYQNFHVTVGSSLAAVAVYQVRVQVHAAWLQGKQNLRRRKNTNEDTSQQHMHQHHLESQNHTKNVMLNSNTNSINNNNNNNNSPVHHNNNTQPRDAIVLMDVSPLSTHDTSPQTLEQSQNESKKQSTQSSQAAALVQQLFKAKTKLDIILVALFVVSLSGGIRDKLFSIAIMSYIGLISFYFFFFFFFQSSACSMYVPMNTYTY</sequence>
<evidence type="ECO:0000256" key="1">
    <source>
        <dbReference type="SAM" id="MobiDB-lite"/>
    </source>
</evidence>
<comment type="caution">
    <text evidence="3">The sequence shown here is derived from an EMBL/GenBank/DDBJ whole genome shotgun (WGS) entry which is preliminary data.</text>
</comment>
<keyword evidence="4" id="KW-1185">Reference proteome</keyword>
<keyword evidence="2" id="KW-0472">Membrane</keyword>
<evidence type="ECO:0000313" key="4">
    <source>
        <dbReference type="Proteomes" id="UP000023152"/>
    </source>
</evidence>
<feature type="transmembrane region" description="Helical" evidence="2">
    <location>
        <begin position="390"/>
        <end position="409"/>
    </location>
</feature>
<protein>
    <submittedName>
        <fullName evidence="3">Uncharacterized protein</fullName>
    </submittedName>
</protein>
<proteinExistence type="predicted"/>
<feature type="transmembrane region" description="Helical" evidence="2">
    <location>
        <begin position="97"/>
        <end position="116"/>
    </location>
</feature>
<organism evidence="3 4">
    <name type="scientific">Reticulomyxa filosa</name>
    <dbReference type="NCBI Taxonomy" id="46433"/>
    <lineage>
        <taxon>Eukaryota</taxon>
        <taxon>Sar</taxon>
        <taxon>Rhizaria</taxon>
        <taxon>Retaria</taxon>
        <taxon>Foraminifera</taxon>
        <taxon>Monothalamids</taxon>
        <taxon>Reticulomyxidae</taxon>
        <taxon>Reticulomyxa</taxon>
    </lineage>
</organism>
<keyword evidence="2" id="KW-1133">Transmembrane helix</keyword>
<evidence type="ECO:0000313" key="3">
    <source>
        <dbReference type="EMBL" id="ETO10400.1"/>
    </source>
</evidence>
<feature type="transmembrane region" description="Helical" evidence="2">
    <location>
        <begin position="367"/>
        <end position="384"/>
    </location>
</feature>
<name>X6MBK2_RETFI</name>
<feature type="transmembrane region" description="Helical" evidence="2">
    <location>
        <begin position="12"/>
        <end position="34"/>
    </location>
</feature>
<feature type="region of interest" description="Disordered" evidence="1">
    <location>
        <begin position="257"/>
        <end position="312"/>
    </location>
</feature>
<feature type="transmembrane region" description="Helical" evidence="2">
    <location>
        <begin position="190"/>
        <end position="208"/>
    </location>
</feature>
<feature type="compositionally biased region" description="Low complexity" evidence="1">
    <location>
        <begin position="336"/>
        <end position="347"/>
    </location>
</feature>
<reference evidence="3 4" key="1">
    <citation type="journal article" date="2013" name="Curr. Biol.">
        <title>The Genome of the Foraminiferan Reticulomyxa filosa.</title>
        <authorList>
            <person name="Glockner G."/>
            <person name="Hulsmann N."/>
            <person name="Schleicher M."/>
            <person name="Noegel A.A."/>
            <person name="Eichinger L."/>
            <person name="Gallinger C."/>
            <person name="Pawlowski J."/>
            <person name="Sierra R."/>
            <person name="Euteneuer U."/>
            <person name="Pillet L."/>
            <person name="Moustafa A."/>
            <person name="Platzer M."/>
            <person name="Groth M."/>
            <person name="Szafranski K."/>
            <person name="Schliwa M."/>
        </authorList>
    </citation>
    <scope>NUCLEOTIDE SEQUENCE [LARGE SCALE GENOMIC DNA]</scope>
</reference>
<dbReference type="EMBL" id="ASPP01023492">
    <property type="protein sequence ID" value="ETO10400.1"/>
    <property type="molecule type" value="Genomic_DNA"/>
</dbReference>
<feature type="region of interest" description="Disordered" evidence="1">
    <location>
        <begin position="327"/>
        <end position="347"/>
    </location>
</feature>
<dbReference type="Proteomes" id="UP000023152">
    <property type="component" value="Unassembled WGS sequence"/>
</dbReference>
<keyword evidence="2" id="KW-0812">Transmembrane</keyword>
<feature type="transmembrane region" description="Helical" evidence="2">
    <location>
        <begin position="128"/>
        <end position="148"/>
    </location>
</feature>
<accession>X6MBK2</accession>
<feature type="compositionally biased region" description="Low complexity" evidence="1">
    <location>
        <begin position="289"/>
        <end position="311"/>
    </location>
</feature>
<dbReference type="AlphaFoldDB" id="X6MBK2"/>
<evidence type="ECO:0000256" key="2">
    <source>
        <dbReference type="SAM" id="Phobius"/>
    </source>
</evidence>
<gene>
    <name evidence="3" type="ORF">RFI_26979</name>
</gene>